<feature type="compositionally biased region" description="Basic residues" evidence="1">
    <location>
        <begin position="164"/>
        <end position="180"/>
    </location>
</feature>
<feature type="region of interest" description="Disordered" evidence="1">
    <location>
        <begin position="131"/>
        <end position="283"/>
    </location>
</feature>
<evidence type="ECO:0000313" key="2">
    <source>
        <dbReference type="EMBL" id="KAL3667350.1"/>
    </source>
</evidence>
<comment type="caution">
    <text evidence="2">The sequence shown here is derived from an EMBL/GenBank/DDBJ whole genome shotgun (WGS) entry which is preliminary data.</text>
</comment>
<evidence type="ECO:0000313" key="3">
    <source>
        <dbReference type="Proteomes" id="UP001632037"/>
    </source>
</evidence>
<reference evidence="2 3" key="1">
    <citation type="submission" date="2024-09" db="EMBL/GenBank/DDBJ databases">
        <title>Genome sequencing and assembly of Phytophthora oleae, isolate VK10A, causative agent of rot of olive drupes.</title>
        <authorList>
            <person name="Conti Taguali S."/>
            <person name="Riolo M."/>
            <person name="La Spada F."/>
            <person name="Cacciola S.O."/>
            <person name="Dionisio G."/>
        </authorList>
    </citation>
    <scope>NUCLEOTIDE SEQUENCE [LARGE SCALE GENOMIC DNA]</scope>
    <source>
        <strain evidence="2 3">VK10A</strain>
    </source>
</reference>
<name>A0ABD3FKB8_9STRA</name>
<feature type="compositionally biased region" description="Polar residues" evidence="1">
    <location>
        <begin position="143"/>
        <end position="155"/>
    </location>
</feature>
<accession>A0ABD3FKB8</accession>
<feature type="compositionally biased region" description="Acidic residues" evidence="1">
    <location>
        <begin position="243"/>
        <end position="259"/>
    </location>
</feature>
<organism evidence="2 3">
    <name type="scientific">Phytophthora oleae</name>
    <dbReference type="NCBI Taxonomy" id="2107226"/>
    <lineage>
        <taxon>Eukaryota</taxon>
        <taxon>Sar</taxon>
        <taxon>Stramenopiles</taxon>
        <taxon>Oomycota</taxon>
        <taxon>Peronosporomycetes</taxon>
        <taxon>Peronosporales</taxon>
        <taxon>Peronosporaceae</taxon>
        <taxon>Phytophthora</taxon>
    </lineage>
</organism>
<keyword evidence="3" id="KW-1185">Reference proteome</keyword>
<gene>
    <name evidence="2" type="ORF">V7S43_007576</name>
</gene>
<feature type="compositionally biased region" description="Polar residues" evidence="1">
    <location>
        <begin position="196"/>
        <end position="212"/>
    </location>
</feature>
<feature type="region of interest" description="Disordered" evidence="1">
    <location>
        <begin position="19"/>
        <end position="92"/>
    </location>
</feature>
<dbReference type="Proteomes" id="UP001632037">
    <property type="component" value="Unassembled WGS sequence"/>
</dbReference>
<sequence>MHIYGPRCYRHPCHFQKRAQGGGSQRFCGRSGPEVPPQNTKAADEQKVIATSDAVEHKKSVSPPPTQKVQTIVATDDTADQKKSSSLPSPQVVTVEKVEFPVERGVDAQKTDAASQQKQTVALPAVEEVATTQTPVSLEKRNATQASIGFSSSTDDAPPQATRAAKRKAPGKNRRTKQRKTSLMPHATNPRKALAVSSTARGRSTVTKTQTKPSRRVTLPHVPTSDSECAYTGEDDHGSGGDDASDKEESSEASSDESTDVATQASDPFADLPSHETPFDLPPDLQFLEEKKPRERKSAFSTTREKIAVAHAGVPKHAEALLRKGYRPWDQVTKALEYYGVTTGYRFRIRSSQPVAKCKGPDGIPIPEKFKHGFKNYRCIHGVMQASRGGGTRDAKLNFTDCKARFDAVVSKVTTEGAGSTWCILLKNEWREHNHCKDKGRRVRGVNDVPYEGPVADSIAVLADVGTGSRQIASYASGRRVSSQVIRNVLRRLQQNSTAQARLKNLLHTLKQIDGSKVLVIQDDLDITGGIVIQTRVQKLAFTQ</sequence>
<proteinExistence type="predicted"/>
<dbReference type="EMBL" id="JBIMZQ010000014">
    <property type="protein sequence ID" value="KAL3667350.1"/>
    <property type="molecule type" value="Genomic_DNA"/>
</dbReference>
<evidence type="ECO:0000256" key="1">
    <source>
        <dbReference type="SAM" id="MobiDB-lite"/>
    </source>
</evidence>
<dbReference type="AlphaFoldDB" id="A0ABD3FKB8"/>
<protein>
    <submittedName>
        <fullName evidence="2">Uncharacterized protein</fullName>
    </submittedName>
</protein>